<name>A0AAQ0S713_9STAP</name>
<gene>
    <name evidence="2" type="ORF">D9V42_05660</name>
</gene>
<organism evidence="2 3">
    <name type="scientific">Staphylococcus pseudoxylosus</name>
    <dbReference type="NCBI Taxonomy" id="2282419"/>
    <lineage>
        <taxon>Bacteria</taxon>
        <taxon>Bacillati</taxon>
        <taxon>Bacillota</taxon>
        <taxon>Bacilli</taxon>
        <taxon>Bacillales</taxon>
        <taxon>Staphylococcaceae</taxon>
        <taxon>Staphylococcus</taxon>
    </lineage>
</organism>
<dbReference type="Proteomes" id="UP000269505">
    <property type="component" value="Unassembled WGS sequence"/>
</dbReference>
<evidence type="ECO:0000256" key="1">
    <source>
        <dbReference type="SAM" id="MobiDB-lite"/>
    </source>
</evidence>
<accession>A0AAQ0S713</accession>
<dbReference type="RefSeq" id="WP_122063678.1">
    <property type="nucleotide sequence ID" value="NZ_CP157502.1"/>
</dbReference>
<proteinExistence type="predicted"/>
<protein>
    <submittedName>
        <fullName evidence="2">Uncharacterized protein</fullName>
    </submittedName>
</protein>
<dbReference type="AlphaFoldDB" id="A0AAQ0S713"/>
<evidence type="ECO:0000313" key="3">
    <source>
        <dbReference type="Proteomes" id="UP000269505"/>
    </source>
</evidence>
<reference evidence="2 3" key="1">
    <citation type="submission" date="2018-10" db="EMBL/GenBank/DDBJ databases">
        <title>Staphylococcus pseudoxylosus sp. nov., isolated from bovine mastitis.</title>
        <authorList>
            <person name="Macfadyen A.C."/>
            <person name="Leroy S."/>
            <person name="Harrison E.M."/>
            <person name="Parkhill J."/>
            <person name="Holmes M.A."/>
            <person name="Paterson G.K."/>
        </authorList>
    </citation>
    <scope>NUCLEOTIDE SEQUENCE [LARGE SCALE GENOMIC DNA]</scope>
    <source>
        <strain evidence="2 3">S04009</strain>
    </source>
</reference>
<comment type="caution">
    <text evidence="2">The sequence shown here is derived from an EMBL/GenBank/DDBJ whole genome shotgun (WGS) entry which is preliminary data.</text>
</comment>
<dbReference type="EMBL" id="RCVN01000005">
    <property type="protein sequence ID" value="RMI85437.1"/>
    <property type="molecule type" value="Genomic_DNA"/>
</dbReference>
<sequence>MNEVNTQEQNTQKESSDTSDNRKVVTRENVFDYWLAEIDSKLENDSNKIQSQEPQYKDNYWLIPANNKRGAGSYSFKVYNDEQLN</sequence>
<evidence type="ECO:0000313" key="2">
    <source>
        <dbReference type="EMBL" id="RMI85437.1"/>
    </source>
</evidence>
<keyword evidence="3" id="KW-1185">Reference proteome</keyword>
<feature type="compositionally biased region" description="Polar residues" evidence="1">
    <location>
        <begin position="1"/>
        <end position="13"/>
    </location>
</feature>
<feature type="compositionally biased region" description="Basic and acidic residues" evidence="1">
    <location>
        <begin position="14"/>
        <end position="24"/>
    </location>
</feature>
<feature type="region of interest" description="Disordered" evidence="1">
    <location>
        <begin position="1"/>
        <end position="24"/>
    </location>
</feature>